<keyword evidence="5" id="KW-1185">Reference proteome</keyword>
<feature type="domain" description="N-acetyltransferase" evidence="3">
    <location>
        <begin position="2"/>
        <end position="155"/>
    </location>
</feature>
<dbReference type="SUPFAM" id="SSF55729">
    <property type="entry name" value="Acyl-CoA N-acyltransferases (Nat)"/>
    <property type="match status" value="1"/>
</dbReference>
<keyword evidence="1" id="KW-0808">Transferase</keyword>
<proteinExistence type="predicted"/>
<evidence type="ECO:0000256" key="1">
    <source>
        <dbReference type="ARBA" id="ARBA00022679"/>
    </source>
</evidence>
<evidence type="ECO:0000313" key="5">
    <source>
        <dbReference type="Proteomes" id="UP001165393"/>
    </source>
</evidence>
<dbReference type="Gene3D" id="3.40.630.30">
    <property type="match status" value="1"/>
</dbReference>
<accession>A0AA41W607</accession>
<evidence type="ECO:0000259" key="3">
    <source>
        <dbReference type="PROSITE" id="PS51186"/>
    </source>
</evidence>
<dbReference type="AlphaFoldDB" id="A0AA41W607"/>
<dbReference type="EMBL" id="JAMQGP010000002">
    <property type="protein sequence ID" value="MCM2679292.1"/>
    <property type="molecule type" value="Genomic_DNA"/>
</dbReference>
<dbReference type="NCBIfam" id="NF040504">
    <property type="entry name" value="resist_ArsN1b"/>
    <property type="match status" value="1"/>
</dbReference>
<evidence type="ECO:0000313" key="4">
    <source>
        <dbReference type="EMBL" id="MCM2679292.1"/>
    </source>
</evidence>
<name>A0AA41W607_9GAMM</name>
<keyword evidence="2" id="KW-0012">Acyltransferase</keyword>
<dbReference type="RefSeq" id="WP_251260644.1">
    <property type="nucleotide sequence ID" value="NZ_JAMQGP010000002.1"/>
</dbReference>
<dbReference type="PROSITE" id="PS51186">
    <property type="entry name" value="GNAT"/>
    <property type="match status" value="1"/>
</dbReference>
<comment type="caution">
    <text evidence="4">The sequence shown here is derived from an EMBL/GenBank/DDBJ whole genome shotgun (WGS) entry which is preliminary data.</text>
</comment>
<organism evidence="4 5">
    <name type="scientific">Echinimonas agarilytica</name>
    <dbReference type="NCBI Taxonomy" id="1215918"/>
    <lineage>
        <taxon>Bacteria</taxon>
        <taxon>Pseudomonadati</taxon>
        <taxon>Pseudomonadota</taxon>
        <taxon>Gammaproteobacteria</taxon>
        <taxon>Alteromonadales</taxon>
        <taxon>Echinimonadaceae</taxon>
        <taxon>Echinimonas</taxon>
    </lineage>
</organism>
<dbReference type="InterPro" id="IPR016181">
    <property type="entry name" value="Acyl_CoA_acyltransferase"/>
</dbReference>
<reference evidence="4 5" key="1">
    <citation type="journal article" date="2013" name="Antonie Van Leeuwenhoek">
        <title>Echinimonas agarilytica gen. nov., sp. nov., a new gammaproteobacterium isolated from the sea urchin Strongylocentrotus intermedius.</title>
        <authorList>
            <person name="Nedashkovskaya O.I."/>
            <person name="Stenkova A.M."/>
            <person name="Zhukova N.V."/>
            <person name="Van Trappen S."/>
            <person name="Lee J.S."/>
            <person name="Kim S.B."/>
        </authorList>
    </citation>
    <scope>NUCLEOTIDE SEQUENCE [LARGE SCALE GENOMIC DNA]</scope>
    <source>
        <strain evidence="4 5">KMM 6351</strain>
    </source>
</reference>
<sequence length="167" mass="18962">MVSIREVQSTDAGAISEIYNYYIHHTVITFEEHEVSADEMKNRFVAVHHQGLPWLVAQHNGDVVGYAYASQWKQRYSFRFSVEVTVYLAPSASGKRIGTALYQSLFDALKATSVHIMIAGITVPNEASVALHEKFGFRKVGHFSEVGFKFEQWLDVGFWQVEMSEVQ</sequence>
<evidence type="ECO:0000256" key="2">
    <source>
        <dbReference type="ARBA" id="ARBA00023315"/>
    </source>
</evidence>
<dbReference type="GO" id="GO:0016747">
    <property type="term" value="F:acyltransferase activity, transferring groups other than amino-acyl groups"/>
    <property type="evidence" value="ECO:0007669"/>
    <property type="project" value="InterPro"/>
</dbReference>
<dbReference type="Pfam" id="PF13420">
    <property type="entry name" value="Acetyltransf_4"/>
    <property type="match status" value="1"/>
</dbReference>
<dbReference type="CDD" id="cd04301">
    <property type="entry name" value="NAT_SF"/>
    <property type="match status" value="1"/>
</dbReference>
<dbReference type="PANTHER" id="PTHR43072:SF23">
    <property type="entry name" value="UPF0039 PROTEIN C11D3.02C"/>
    <property type="match status" value="1"/>
</dbReference>
<dbReference type="InterPro" id="IPR000182">
    <property type="entry name" value="GNAT_dom"/>
</dbReference>
<protein>
    <submittedName>
        <fullName evidence="4">GNAT family N-acetyltransferase</fullName>
    </submittedName>
</protein>
<gene>
    <name evidence="4" type="ORF">NAF29_06325</name>
</gene>
<dbReference type="PANTHER" id="PTHR43072">
    <property type="entry name" value="N-ACETYLTRANSFERASE"/>
    <property type="match status" value="1"/>
</dbReference>
<dbReference type="Proteomes" id="UP001165393">
    <property type="component" value="Unassembled WGS sequence"/>
</dbReference>